<dbReference type="KEGG" id="amob:HG15A2_43530"/>
<dbReference type="OrthoDB" id="9808242at2"/>
<dbReference type="Gene3D" id="1.10.10.10">
    <property type="entry name" value="Winged helix-like DNA-binding domain superfamily/Winged helix DNA-binding domain"/>
    <property type="match status" value="1"/>
</dbReference>
<dbReference type="Proteomes" id="UP000319852">
    <property type="component" value="Chromosome"/>
</dbReference>
<reference evidence="1 2" key="1">
    <citation type="submission" date="2019-02" db="EMBL/GenBank/DDBJ databases">
        <title>Deep-cultivation of Planctomycetes and their phenomic and genomic characterization uncovers novel biology.</title>
        <authorList>
            <person name="Wiegand S."/>
            <person name="Jogler M."/>
            <person name="Boedeker C."/>
            <person name="Pinto D."/>
            <person name="Vollmers J."/>
            <person name="Rivas-Marin E."/>
            <person name="Kohn T."/>
            <person name="Peeters S.H."/>
            <person name="Heuer A."/>
            <person name="Rast P."/>
            <person name="Oberbeckmann S."/>
            <person name="Bunk B."/>
            <person name="Jeske O."/>
            <person name="Meyerdierks A."/>
            <person name="Storesund J.E."/>
            <person name="Kallscheuer N."/>
            <person name="Luecker S."/>
            <person name="Lage O.M."/>
            <person name="Pohl T."/>
            <person name="Merkel B.J."/>
            <person name="Hornburger P."/>
            <person name="Mueller R.-W."/>
            <person name="Bruemmer F."/>
            <person name="Labrenz M."/>
            <person name="Spormann A.M."/>
            <person name="Op den Camp H."/>
            <person name="Overmann J."/>
            <person name="Amann R."/>
            <person name="Jetten M.S.M."/>
            <person name="Mascher T."/>
            <person name="Medema M.H."/>
            <person name="Devos D.P."/>
            <person name="Kaster A.-K."/>
            <person name="Ovreas L."/>
            <person name="Rohde M."/>
            <person name="Galperin M.Y."/>
            <person name="Jogler C."/>
        </authorList>
    </citation>
    <scope>NUCLEOTIDE SEQUENCE [LARGE SCALE GENOMIC DNA]</scope>
    <source>
        <strain evidence="1 2">HG15A2</strain>
    </source>
</reference>
<organism evidence="1 2">
    <name type="scientific">Adhaeretor mobilis</name>
    <dbReference type="NCBI Taxonomy" id="1930276"/>
    <lineage>
        <taxon>Bacteria</taxon>
        <taxon>Pseudomonadati</taxon>
        <taxon>Planctomycetota</taxon>
        <taxon>Planctomycetia</taxon>
        <taxon>Pirellulales</taxon>
        <taxon>Lacipirellulaceae</taxon>
        <taxon>Adhaeretor</taxon>
    </lineage>
</organism>
<dbReference type="InterPro" id="IPR036388">
    <property type="entry name" value="WH-like_DNA-bd_sf"/>
</dbReference>
<evidence type="ECO:0000313" key="1">
    <source>
        <dbReference type="EMBL" id="QDT01011.1"/>
    </source>
</evidence>
<dbReference type="InterPro" id="IPR007367">
    <property type="entry name" value="DUF433"/>
</dbReference>
<proteinExistence type="predicted"/>
<dbReference type="RefSeq" id="WP_145062898.1">
    <property type="nucleotide sequence ID" value="NZ_CP036263.1"/>
</dbReference>
<keyword evidence="2" id="KW-1185">Reference proteome</keyword>
<dbReference type="EMBL" id="CP036263">
    <property type="protein sequence ID" value="QDT01011.1"/>
    <property type="molecule type" value="Genomic_DNA"/>
</dbReference>
<dbReference type="SUPFAM" id="SSF46689">
    <property type="entry name" value="Homeodomain-like"/>
    <property type="match status" value="1"/>
</dbReference>
<sequence length="79" mass="8971">MRRTAEEPTSLFWGEETTTVVHFDPEIVSVAPVFTGTRVTIQALIGPIAAGDSIDRFWDDFPTVFADEWYPPHSRDFAR</sequence>
<evidence type="ECO:0000313" key="2">
    <source>
        <dbReference type="Proteomes" id="UP000319852"/>
    </source>
</evidence>
<dbReference type="AlphaFoldDB" id="A0A517N1K5"/>
<protein>
    <submittedName>
        <fullName evidence="1">Uncharacterized protein</fullName>
    </submittedName>
</protein>
<name>A0A517N1K5_9BACT</name>
<dbReference type="InterPro" id="IPR009057">
    <property type="entry name" value="Homeodomain-like_sf"/>
</dbReference>
<accession>A0A517N1K5</accession>
<gene>
    <name evidence="1" type="ORF">HG15A2_43530</name>
</gene>
<dbReference type="Pfam" id="PF04255">
    <property type="entry name" value="DUF433"/>
    <property type="match status" value="1"/>
</dbReference>